<evidence type="ECO:0000313" key="2">
    <source>
        <dbReference type="Proteomes" id="UP001062846"/>
    </source>
</evidence>
<keyword evidence="2" id="KW-1185">Reference proteome</keyword>
<sequence>MLSKLQSLVLWNISMIILILIGDSDSHALNASMFSKRGREMLHHLKSPYNMDGTQSMDVHSHFAMESSESSVKNSSHDELRSVGVVFSLVVERAEERVKDNGSGFHDFHSLPHFSKSGMDYFVAYKPTSNHTRAHEGQQSTVGCVTKGPGYASDNTKPGDMSSNNQTQDNPHWSVRDNMKGSISRKPLNRKKCVIMGRDFLLIINRNLQPSLETAEPFQFFRRASVSIVEVRARFKLF</sequence>
<comment type="caution">
    <text evidence="1">The sequence shown here is derived from an EMBL/GenBank/DDBJ whole genome shotgun (WGS) entry which is preliminary data.</text>
</comment>
<reference evidence="1" key="1">
    <citation type="submission" date="2022-02" db="EMBL/GenBank/DDBJ databases">
        <title>Plant Genome Project.</title>
        <authorList>
            <person name="Zhang R.-G."/>
        </authorList>
    </citation>
    <scope>NUCLEOTIDE SEQUENCE</scope>
    <source>
        <strain evidence="1">AT1</strain>
    </source>
</reference>
<accession>A0ACC0N312</accession>
<name>A0ACC0N312_RHOML</name>
<protein>
    <submittedName>
        <fullName evidence="1">Uncharacterized protein</fullName>
    </submittedName>
</protein>
<dbReference type="Proteomes" id="UP001062846">
    <property type="component" value="Chromosome 7"/>
</dbReference>
<evidence type="ECO:0000313" key="1">
    <source>
        <dbReference type="EMBL" id="KAI8547224.1"/>
    </source>
</evidence>
<proteinExistence type="predicted"/>
<gene>
    <name evidence="1" type="ORF">RHMOL_Rhmol07G0178800</name>
</gene>
<dbReference type="EMBL" id="CM046394">
    <property type="protein sequence ID" value="KAI8547224.1"/>
    <property type="molecule type" value="Genomic_DNA"/>
</dbReference>
<organism evidence="1 2">
    <name type="scientific">Rhododendron molle</name>
    <name type="common">Chinese azalea</name>
    <name type="synonym">Azalea mollis</name>
    <dbReference type="NCBI Taxonomy" id="49168"/>
    <lineage>
        <taxon>Eukaryota</taxon>
        <taxon>Viridiplantae</taxon>
        <taxon>Streptophyta</taxon>
        <taxon>Embryophyta</taxon>
        <taxon>Tracheophyta</taxon>
        <taxon>Spermatophyta</taxon>
        <taxon>Magnoliopsida</taxon>
        <taxon>eudicotyledons</taxon>
        <taxon>Gunneridae</taxon>
        <taxon>Pentapetalae</taxon>
        <taxon>asterids</taxon>
        <taxon>Ericales</taxon>
        <taxon>Ericaceae</taxon>
        <taxon>Ericoideae</taxon>
        <taxon>Rhodoreae</taxon>
        <taxon>Rhododendron</taxon>
    </lineage>
</organism>